<feature type="compositionally biased region" description="Basic and acidic residues" evidence="2">
    <location>
        <begin position="418"/>
        <end position="427"/>
    </location>
</feature>
<keyword evidence="1" id="KW-0175">Coiled coil</keyword>
<feature type="region of interest" description="Disordered" evidence="2">
    <location>
        <begin position="239"/>
        <end position="427"/>
    </location>
</feature>
<keyword evidence="3" id="KW-0472">Membrane</keyword>
<keyword evidence="3" id="KW-1133">Transmembrane helix</keyword>
<proteinExistence type="predicted"/>
<feature type="coiled-coil region" evidence="1">
    <location>
        <begin position="86"/>
        <end position="120"/>
    </location>
</feature>
<dbReference type="EMBL" id="GL433835">
    <property type="protein sequence ID" value="EFN59593.1"/>
    <property type="molecule type" value="Genomic_DNA"/>
</dbReference>
<dbReference type="InParanoid" id="E1Z230"/>
<feature type="compositionally biased region" description="Low complexity" evidence="2">
    <location>
        <begin position="253"/>
        <end position="346"/>
    </location>
</feature>
<evidence type="ECO:0000313" key="4">
    <source>
        <dbReference type="EMBL" id="EFN59593.1"/>
    </source>
</evidence>
<evidence type="ECO:0000256" key="3">
    <source>
        <dbReference type="SAM" id="Phobius"/>
    </source>
</evidence>
<evidence type="ECO:0000256" key="2">
    <source>
        <dbReference type="SAM" id="MobiDB-lite"/>
    </source>
</evidence>
<protein>
    <submittedName>
        <fullName evidence="4">Uncharacterized protein</fullName>
    </submittedName>
</protein>
<dbReference type="RefSeq" id="XP_005851695.1">
    <property type="nucleotide sequence ID" value="XM_005851633.1"/>
</dbReference>
<dbReference type="Proteomes" id="UP000008141">
    <property type="component" value="Unassembled WGS sequence"/>
</dbReference>
<dbReference type="OrthoDB" id="10622388at2759"/>
<sequence length="427" mass="48265">MPTYEYRGSGGLLDGDDPRGLKKRKTLARRVASHAVKIVVGVLLLVACGGWLWAHKHKRALHEHLDTTLTHLDVAESDKSHLRRLLSEREERLKSKDRELGELRNRLERLTGELGNTHNKHSQHSGKLEQDLLNCQGELLVANNRVKEVEAVAREQEQLAATFQERLEAETRKQVNQESAQVQENGYLRKELQECQAKLQRSAAGNLDPTFLAEQQRLREQEASAKAKLHASATPENLATWRGHLPPGPAPIPLAQQQQQGGGQQQQQQQQQPQQQAQQQDQIPQPVQTQPQLQPKPVQAPGQPGQQQAPQEHKAPQPQQVVQEQAHQAPQAQQQQQQGQQQGQQEIPKPTGKRRKGGMMARLREARQRRARQRARQAAQGGHALSQLEQALGHEAHEDEEEHAQPVPVQEEEEEEAIEQHPERQWP</sequence>
<dbReference type="KEGG" id="cvr:CHLNCDRAFT_132980"/>
<keyword evidence="3" id="KW-0812">Transmembrane</keyword>
<dbReference type="GeneID" id="17359040"/>
<dbReference type="STRING" id="554065.E1Z230"/>
<feature type="coiled-coil region" evidence="1">
    <location>
        <begin position="146"/>
        <end position="173"/>
    </location>
</feature>
<dbReference type="AlphaFoldDB" id="E1Z230"/>
<reference evidence="4 5" key="1">
    <citation type="journal article" date="2010" name="Plant Cell">
        <title>The Chlorella variabilis NC64A genome reveals adaptation to photosymbiosis, coevolution with viruses, and cryptic sex.</title>
        <authorList>
            <person name="Blanc G."/>
            <person name="Duncan G."/>
            <person name="Agarkova I."/>
            <person name="Borodovsky M."/>
            <person name="Gurnon J."/>
            <person name="Kuo A."/>
            <person name="Lindquist E."/>
            <person name="Lucas S."/>
            <person name="Pangilinan J."/>
            <person name="Polle J."/>
            <person name="Salamov A."/>
            <person name="Terry A."/>
            <person name="Yamada T."/>
            <person name="Dunigan D.D."/>
            <person name="Grigoriev I.V."/>
            <person name="Claverie J.M."/>
            <person name="Van Etten J.L."/>
        </authorList>
    </citation>
    <scope>NUCLEOTIDE SEQUENCE [LARGE SCALE GENOMIC DNA]</scope>
    <source>
        <strain evidence="4 5">NC64A</strain>
    </source>
</reference>
<evidence type="ECO:0000256" key="1">
    <source>
        <dbReference type="SAM" id="Coils"/>
    </source>
</evidence>
<name>E1Z230_CHLVA</name>
<gene>
    <name evidence="4" type="ORF">CHLNCDRAFT_132980</name>
</gene>
<keyword evidence="5" id="KW-1185">Reference proteome</keyword>
<evidence type="ECO:0000313" key="5">
    <source>
        <dbReference type="Proteomes" id="UP000008141"/>
    </source>
</evidence>
<accession>E1Z230</accession>
<feature type="transmembrane region" description="Helical" evidence="3">
    <location>
        <begin position="31"/>
        <end position="54"/>
    </location>
</feature>
<organism evidence="5">
    <name type="scientific">Chlorella variabilis</name>
    <name type="common">Green alga</name>
    <dbReference type="NCBI Taxonomy" id="554065"/>
    <lineage>
        <taxon>Eukaryota</taxon>
        <taxon>Viridiplantae</taxon>
        <taxon>Chlorophyta</taxon>
        <taxon>core chlorophytes</taxon>
        <taxon>Trebouxiophyceae</taxon>
        <taxon>Chlorellales</taxon>
        <taxon>Chlorellaceae</taxon>
        <taxon>Chlorella clade</taxon>
        <taxon>Chlorella</taxon>
    </lineage>
</organism>